<evidence type="ECO:0000256" key="1">
    <source>
        <dbReference type="ARBA" id="ARBA00001971"/>
    </source>
</evidence>
<dbReference type="STRING" id="158441.A0A226CTW9"/>
<name>A0A226CTW9_FOLCA</name>
<dbReference type="GO" id="GO:0004497">
    <property type="term" value="F:monooxygenase activity"/>
    <property type="evidence" value="ECO:0007669"/>
    <property type="project" value="UniProtKB-KW"/>
</dbReference>
<dbReference type="PANTHER" id="PTHR24292">
    <property type="entry name" value="CYTOCHROME P450"/>
    <property type="match status" value="1"/>
</dbReference>
<feature type="binding site" description="axial binding residue" evidence="14">
    <location>
        <position position="475"/>
    </location>
    <ligand>
        <name>heme</name>
        <dbReference type="ChEBI" id="CHEBI:30413"/>
    </ligand>
    <ligandPart>
        <name>Fe</name>
        <dbReference type="ChEBI" id="CHEBI:18248"/>
    </ligandPart>
</feature>
<proteinExistence type="inferred from homology"/>
<evidence type="ECO:0000256" key="6">
    <source>
        <dbReference type="ARBA" id="ARBA00022617"/>
    </source>
</evidence>
<gene>
    <name evidence="16" type="ORF">Fcan01_28358</name>
</gene>
<dbReference type="PANTHER" id="PTHR24292:SF54">
    <property type="entry name" value="CYP9F3-RELATED"/>
    <property type="match status" value="1"/>
</dbReference>
<dbReference type="SUPFAM" id="SSF48264">
    <property type="entry name" value="Cytochrome P450"/>
    <property type="match status" value="1"/>
</dbReference>
<dbReference type="InterPro" id="IPR017972">
    <property type="entry name" value="Cyt_P450_CS"/>
</dbReference>
<evidence type="ECO:0000256" key="12">
    <source>
        <dbReference type="ARBA" id="ARBA00023033"/>
    </source>
</evidence>
<keyword evidence="8" id="KW-0256">Endoplasmic reticulum</keyword>
<dbReference type="InterPro" id="IPR050476">
    <property type="entry name" value="Insect_CytP450_Detox"/>
</dbReference>
<comment type="cofactor">
    <cofactor evidence="1 14">
        <name>heme</name>
        <dbReference type="ChEBI" id="CHEBI:30413"/>
    </cofactor>
</comment>
<dbReference type="GO" id="GO:0016705">
    <property type="term" value="F:oxidoreductase activity, acting on paired donors, with incorporation or reduction of molecular oxygen"/>
    <property type="evidence" value="ECO:0007669"/>
    <property type="project" value="InterPro"/>
</dbReference>
<keyword evidence="9" id="KW-0492">Microsome</keyword>
<dbReference type="GO" id="GO:0020037">
    <property type="term" value="F:heme binding"/>
    <property type="evidence" value="ECO:0007669"/>
    <property type="project" value="InterPro"/>
</dbReference>
<evidence type="ECO:0000256" key="10">
    <source>
        <dbReference type="ARBA" id="ARBA00023002"/>
    </source>
</evidence>
<dbReference type="PRINTS" id="PR00465">
    <property type="entry name" value="EP450IV"/>
</dbReference>
<organism evidence="16 17">
    <name type="scientific">Folsomia candida</name>
    <name type="common">Springtail</name>
    <dbReference type="NCBI Taxonomy" id="158441"/>
    <lineage>
        <taxon>Eukaryota</taxon>
        <taxon>Metazoa</taxon>
        <taxon>Ecdysozoa</taxon>
        <taxon>Arthropoda</taxon>
        <taxon>Hexapoda</taxon>
        <taxon>Collembola</taxon>
        <taxon>Entomobryomorpha</taxon>
        <taxon>Isotomoidea</taxon>
        <taxon>Isotomidae</taxon>
        <taxon>Proisotominae</taxon>
        <taxon>Folsomia</taxon>
    </lineage>
</organism>
<evidence type="ECO:0000256" key="4">
    <source>
        <dbReference type="ARBA" id="ARBA00004406"/>
    </source>
</evidence>
<keyword evidence="10 15" id="KW-0560">Oxidoreductase</keyword>
<evidence type="ECO:0000256" key="9">
    <source>
        <dbReference type="ARBA" id="ARBA00022848"/>
    </source>
</evidence>
<keyword evidence="17" id="KW-1185">Reference proteome</keyword>
<evidence type="ECO:0000313" key="17">
    <source>
        <dbReference type="Proteomes" id="UP000198287"/>
    </source>
</evidence>
<dbReference type="OMA" id="TRDYKEN"/>
<evidence type="ECO:0000256" key="5">
    <source>
        <dbReference type="ARBA" id="ARBA00010617"/>
    </source>
</evidence>
<dbReference type="InterPro" id="IPR002403">
    <property type="entry name" value="Cyt_P450_E_grp-IV"/>
</dbReference>
<keyword evidence="12 15" id="KW-0503">Monooxygenase</keyword>
<comment type="subcellular location">
    <subcellularLocation>
        <location evidence="4">Endoplasmic reticulum membrane</location>
        <topology evidence="4">Peripheral membrane protein</topology>
    </subcellularLocation>
    <subcellularLocation>
        <location evidence="3">Microsome membrane</location>
        <topology evidence="3">Peripheral membrane protein</topology>
    </subcellularLocation>
</comment>
<dbReference type="EMBL" id="LNIX01000069">
    <property type="protein sequence ID" value="OXA36882.1"/>
    <property type="molecule type" value="Genomic_DNA"/>
</dbReference>
<evidence type="ECO:0000256" key="7">
    <source>
        <dbReference type="ARBA" id="ARBA00022723"/>
    </source>
</evidence>
<dbReference type="Pfam" id="PF00067">
    <property type="entry name" value="p450"/>
    <property type="match status" value="1"/>
</dbReference>
<dbReference type="OrthoDB" id="2789670at2759"/>
<evidence type="ECO:0000256" key="13">
    <source>
        <dbReference type="ARBA" id="ARBA00023136"/>
    </source>
</evidence>
<evidence type="ECO:0000256" key="3">
    <source>
        <dbReference type="ARBA" id="ARBA00004174"/>
    </source>
</evidence>
<dbReference type="GO" id="GO:0005789">
    <property type="term" value="C:endoplasmic reticulum membrane"/>
    <property type="evidence" value="ECO:0007669"/>
    <property type="project" value="UniProtKB-SubCell"/>
</dbReference>
<dbReference type="CDD" id="cd11056">
    <property type="entry name" value="CYP6-like"/>
    <property type="match status" value="1"/>
</dbReference>
<reference evidence="16 17" key="1">
    <citation type="submission" date="2015-12" db="EMBL/GenBank/DDBJ databases">
        <title>The genome of Folsomia candida.</title>
        <authorList>
            <person name="Faddeeva A."/>
            <person name="Derks M.F."/>
            <person name="Anvar Y."/>
            <person name="Smit S."/>
            <person name="Van Straalen N."/>
            <person name="Roelofs D."/>
        </authorList>
    </citation>
    <scope>NUCLEOTIDE SEQUENCE [LARGE SCALE GENOMIC DNA]</scope>
    <source>
        <strain evidence="16 17">VU population</strain>
        <tissue evidence="16">Whole body</tissue>
    </source>
</reference>
<keyword evidence="11 14" id="KW-0408">Iron</keyword>
<evidence type="ECO:0000313" key="16">
    <source>
        <dbReference type="EMBL" id="OXA36882.1"/>
    </source>
</evidence>
<dbReference type="GO" id="GO:0005506">
    <property type="term" value="F:iron ion binding"/>
    <property type="evidence" value="ECO:0007669"/>
    <property type="project" value="InterPro"/>
</dbReference>
<dbReference type="AlphaFoldDB" id="A0A226CTW9"/>
<keyword evidence="6 14" id="KW-0349">Heme</keyword>
<keyword evidence="13" id="KW-0472">Membrane</keyword>
<comment type="function">
    <text evidence="2">May be involved in the metabolism of insect hormones and in the breakdown of synthetic insecticides.</text>
</comment>
<evidence type="ECO:0000256" key="8">
    <source>
        <dbReference type="ARBA" id="ARBA00022824"/>
    </source>
</evidence>
<accession>A0A226CTW9</accession>
<evidence type="ECO:0000256" key="11">
    <source>
        <dbReference type="ARBA" id="ARBA00023004"/>
    </source>
</evidence>
<comment type="caution">
    <text evidence="16">The sequence shown here is derived from an EMBL/GenBank/DDBJ whole genome shotgun (WGS) entry which is preliminary data.</text>
</comment>
<protein>
    <submittedName>
        <fullName evidence="16">Cytochrome P450 9e2</fullName>
    </submittedName>
</protein>
<evidence type="ECO:0000256" key="2">
    <source>
        <dbReference type="ARBA" id="ARBA00003690"/>
    </source>
</evidence>
<sequence>MWWTLGLIVATVVLIYQLLKLYLTRNNSYWPKRNVKVVYSSEVATLFELFTKKKTLIGMDRAYYEKFTSVSSPPPRFGGIMEFRSPVLMVTDLDLIKQILVKDFDHFVDRRPINFDEPTFQETVLNLEGQKWKDVRSVLSPAFTTGKMKQMFEQFNTCGKNFVQCVQSHPTSDNGHLVTIQDVVNRFTVDVIGATAFGMDTNALKDKDSEFLKMARKLSDVTMWRVVRNIFIFFVPKFAKVVGLKIMDAEIMNFFTGILRAALYNRETTGEKRNDFLQLLVEARAGELKSDGTEELDTFEKDAVLKTDLKPATTTGKKLFIDNLTIAQSFVFFTAGFDTVGALLNFAAYLLAVHQDVQEKVYDEVKTSMEASGEEIEYETVVRLEYMDMLISEILRLYPPANRLERKCVMEYKIPDSDVTIVKDQIVVIPAGGIHMDPRIYPDPEKFDPERFTQENKAKRHPYSYLAFGMGPRNCIGMRFALFEAKVAIAYFVYYFHIEPTPKTPIPIKIDTKVGLNRPIANLELKFTPRIHN</sequence>
<dbReference type="PRINTS" id="PR00385">
    <property type="entry name" value="P450"/>
</dbReference>
<dbReference type="FunFam" id="1.10.630.10:FF:000042">
    <property type="entry name" value="Cytochrome P450"/>
    <property type="match status" value="1"/>
</dbReference>
<dbReference type="PROSITE" id="PS00086">
    <property type="entry name" value="CYTOCHROME_P450"/>
    <property type="match status" value="1"/>
</dbReference>
<comment type="similarity">
    <text evidence="5 15">Belongs to the cytochrome P450 family.</text>
</comment>
<keyword evidence="7 14" id="KW-0479">Metal-binding</keyword>
<dbReference type="Gene3D" id="1.10.630.10">
    <property type="entry name" value="Cytochrome P450"/>
    <property type="match status" value="1"/>
</dbReference>
<evidence type="ECO:0000256" key="14">
    <source>
        <dbReference type="PIRSR" id="PIRSR602403-1"/>
    </source>
</evidence>
<dbReference type="InterPro" id="IPR001128">
    <property type="entry name" value="Cyt_P450"/>
</dbReference>
<dbReference type="InterPro" id="IPR036396">
    <property type="entry name" value="Cyt_P450_sf"/>
</dbReference>
<evidence type="ECO:0000256" key="15">
    <source>
        <dbReference type="RuleBase" id="RU000461"/>
    </source>
</evidence>
<dbReference type="Proteomes" id="UP000198287">
    <property type="component" value="Unassembled WGS sequence"/>
</dbReference>